<dbReference type="AlphaFoldDB" id="A0A951QJT8"/>
<dbReference type="EMBL" id="JAHHGZ010000006">
    <property type="protein sequence ID" value="MBW4667221.1"/>
    <property type="molecule type" value="Genomic_DNA"/>
</dbReference>
<protein>
    <recommendedName>
        <fullName evidence="5">TonB C-terminal domain-containing protein</fullName>
    </recommendedName>
</protein>
<feature type="compositionally biased region" description="Low complexity" evidence="1">
    <location>
        <begin position="562"/>
        <end position="579"/>
    </location>
</feature>
<dbReference type="Proteomes" id="UP000729701">
    <property type="component" value="Unassembled WGS sequence"/>
</dbReference>
<feature type="compositionally biased region" description="Polar residues" evidence="1">
    <location>
        <begin position="411"/>
        <end position="426"/>
    </location>
</feature>
<gene>
    <name evidence="3" type="ORF">KME60_07205</name>
</gene>
<sequence>MSYVSLLKNIPDILSQPAGIAAIASVGLHGAIAIIMPLMPVESSKPKETVSASRTASKTKTVGVVELNKAQLSRLPQPAPQIGALPPIPQAALQGQVPLPNINATQGVPLQALPPMASTSLLLPPIPKSLDNYRTASLPKGQSSIKIVPRTGLQMDRSFNARTTGAQPFPRFENRGTNRDFSQDVTIGASRNLPPSPPSSLPTLPAAGMPNGLPVNSYPNNYASAPASLPPETSATPPVTPPASEVSGSGVATNSLVAPVGQTLQPGDNLALGGESLPQWNSTTGSRIPELPSQTIPKQPSVGIQQALLQLDGYEDLKKTVQQQYPSAELKSAIRQTLASSKPGVEGAVLGGLVVDSDGKVIDVRFQGERQISPEIKSAVREHFRANPFTSNGKISYYPFNLKFQGDSGNGSIVPNLRSPQGTSKPPSEKTEARNVQPLAVPSVTSKPLAERLRNVQLAPVPQVTSKPLAQRLRSVQSAPAPSVTSKPLSEVPEVKIRNIPSLPTSVSVDSNPVARVRIRNNQVMPIVPTPGVRTRNNQTAPAEERTSKPAVEPVKINRVVPSPQATSSSSESATEGSQKLLQQLRQVREKRQNSEQEK</sequence>
<name>A0A951QJT8_9CYAN</name>
<evidence type="ECO:0008006" key="5">
    <source>
        <dbReference type="Google" id="ProtNLM"/>
    </source>
</evidence>
<feature type="compositionally biased region" description="Basic and acidic residues" evidence="1">
    <location>
        <begin position="587"/>
        <end position="599"/>
    </location>
</feature>
<evidence type="ECO:0000256" key="2">
    <source>
        <dbReference type="SAM" id="Phobius"/>
    </source>
</evidence>
<feature type="region of interest" description="Disordered" evidence="1">
    <location>
        <begin position="187"/>
        <end position="208"/>
    </location>
</feature>
<feature type="region of interest" description="Disordered" evidence="1">
    <location>
        <begin position="224"/>
        <end position="248"/>
    </location>
</feature>
<feature type="compositionally biased region" description="Low complexity" evidence="1">
    <location>
        <begin position="230"/>
        <end position="247"/>
    </location>
</feature>
<accession>A0A951QJT8</accession>
<feature type="region of interest" description="Disordered" evidence="1">
    <location>
        <begin position="526"/>
        <end position="599"/>
    </location>
</feature>
<evidence type="ECO:0000256" key="1">
    <source>
        <dbReference type="SAM" id="MobiDB-lite"/>
    </source>
</evidence>
<organism evidence="3 4">
    <name type="scientific">Cyanomargarita calcarea GSE-NOS-MK-12-04C</name>
    <dbReference type="NCBI Taxonomy" id="2839659"/>
    <lineage>
        <taxon>Bacteria</taxon>
        <taxon>Bacillati</taxon>
        <taxon>Cyanobacteriota</taxon>
        <taxon>Cyanophyceae</taxon>
        <taxon>Nostocales</taxon>
        <taxon>Cyanomargaritaceae</taxon>
        <taxon>Cyanomargarita</taxon>
    </lineage>
</organism>
<comment type="caution">
    <text evidence="3">The sequence shown here is derived from an EMBL/GenBank/DDBJ whole genome shotgun (WGS) entry which is preliminary data.</text>
</comment>
<reference evidence="3" key="2">
    <citation type="journal article" date="2022" name="Microbiol. Resour. Announc.">
        <title>Metagenome Sequencing to Explore Phylogenomics of Terrestrial Cyanobacteria.</title>
        <authorList>
            <person name="Ward R.D."/>
            <person name="Stajich J.E."/>
            <person name="Johansen J.R."/>
            <person name="Huntemann M."/>
            <person name="Clum A."/>
            <person name="Foster B."/>
            <person name="Foster B."/>
            <person name="Roux S."/>
            <person name="Palaniappan K."/>
            <person name="Varghese N."/>
            <person name="Mukherjee S."/>
            <person name="Reddy T.B.K."/>
            <person name="Daum C."/>
            <person name="Copeland A."/>
            <person name="Chen I.A."/>
            <person name="Ivanova N.N."/>
            <person name="Kyrpides N.C."/>
            <person name="Shapiro N."/>
            <person name="Eloe-Fadrosh E.A."/>
            <person name="Pietrasiak N."/>
        </authorList>
    </citation>
    <scope>NUCLEOTIDE SEQUENCE</scope>
    <source>
        <strain evidence="3">GSE-NOS-MK-12-04C</strain>
    </source>
</reference>
<keyword evidence="2" id="KW-0472">Membrane</keyword>
<keyword evidence="2" id="KW-0812">Transmembrane</keyword>
<reference evidence="3" key="1">
    <citation type="submission" date="2021-05" db="EMBL/GenBank/DDBJ databases">
        <authorList>
            <person name="Pietrasiak N."/>
            <person name="Ward R."/>
            <person name="Stajich J.E."/>
            <person name="Kurbessoian T."/>
        </authorList>
    </citation>
    <scope>NUCLEOTIDE SEQUENCE</scope>
    <source>
        <strain evidence="3">GSE-NOS-MK-12-04C</strain>
    </source>
</reference>
<keyword evidence="2" id="KW-1133">Transmembrane helix</keyword>
<evidence type="ECO:0000313" key="4">
    <source>
        <dbReference type="Proteomes" id="UP000729701"/>
    </source>
</evidence>
<feature type="region of interest" description="Disordered" evidence="1">
    <location>
        <begin position="411"/>
        <end position="436"/>
    </location>
</feature>
<feature type="transmembrane region" description="Helical" evidence="2">
    <location>
        <begin position="20"/>
        <end position="39"/>
    </location>
</feature>
<proteinExistence type="predicted"/>
<evidence type="ECO:0000313" key="3">
    <source>
        <dbReference type="EMBL" id="MBW4667221.1"/>
    </source>
</evidence>